<comment type="caution">
    <text evidence="2">The sequence shown here is derived from an EMBL/GenBank/DDBJ whole genome shotgun (WGS) entry which is preliminary data.</text>
</comment>
<dbReference type="AlphaFoldDB" id="A0A5S4GCN0"/>
<reference evidence="2 3" key="1">
    <citation type="submission" date="2019-05" db="EMBL/GenBank/DDBJ databases">
        <title>Draft genome sequence of Nonomuraea zeae DSM 100528.</title>
        <authorList>
            <person name="Saricaoglu S."/>
            <person name="Isik K."/>
        </authorList>
    </citation>
    <scope>NUCLEOTIDE SEQUENCE [LARGE SCALE GENOMIC DNA]</scope>
    <source>
        <strain evidence="2 3">DSM 100528</strain>
    </source>
</reference>
<evidence type="ECO:0000313" key="2">
    <source>
        <dbReference type="EMBL" id="TMR30743.1"/>
    </source>
</evidence>
<dbReference type="InterPro" id="IPR036291">
    <property type="entry name" value="NAD(P)-bd_dom_sf"/>
</dbReference>
<protein>
    <submittedName>
        <fullName evidence="2">SDR family oxidoreductase</fullName>
    </submittedName>
</protein>
<dbReference type="OrthoDB" id="9787292at2"/>
<dbReference type="Pfam" id="PF01370">
    <property type="entry name" value="Epimerase"/>
    <property type="match status" value="1"/>
</dbReference>
<gene>
    <name evidence="2" type="ORF">ETD85_28215</name>
</gene>
<dbReference type="RefSeq" id="WP_138692814.1">
    <property type="nucleotide sequence ID" value="NZ_JBHSAZ010000019.1"/>
</dbReference>
<accession>A0A5S4GCN0</accession>
<proteinExistence type="predicted"/>
<organism evidence="2 3">
    <name type="scientific">Nonomuraea zeae</name>
    <dbReference type="NCBI Taxonomy" id="1642303"/>
    <lineage>
        <taxon>Bacteria</taxon>
        <taxon>Bacillati</taxon>
        <taxon>Actinomycetota</taxon>
        <taxon>Actinomycetes</taxon>
        <taxon>Streptosporangiales</taxon>
        <taxon>Streptosporangiaceae</taxon>
        <taxon>Nonomuraea</taxon>
    </lineage>
</organism>
<dbReference type="EMBL" id="VCKX01000095">
    <property type="protein sequence ID" value="TMR30743.1"/>
    <property type="molecule type" value="Genomic_DNA"/>
</dbReference>
<dbReference type="InterPro" id="IPR051783">
    <property type="entry name" value="NAD(P)-dependent_oxidoreduct"/>
</dbReference>
<dbReference type="InterPro" id="IPR001509">
    <property type="entry name" value="Epimerase_deHydtase"/>
</dbReference>
<feature type="domain" description="NAD-dependent epimerase/dehydratase" evidence="1">
    <location>
        <begin position="3"/>
        <end position="212"/>
    </location>
</feature>
<dbReference type="CDD" id="cd05262">
    <property type="entry name" value="SDR_a7"/>
    <property type="match status" value="1"/>
</dbReference>
<dbReference type="GO" id="GO:0005737">
    <property type="term" value="C:cytoplasm"/>
    <property type="evidence" value="ECO:0007669"/>
    <property type="project" value="TreeGrafter"/>
</dbReference>
<dbReference type="Proteomes" id="UP000306628">
    <property type="component" value="Unassembled WGS sequence"/>
</dbReference>
<dbReference type="GO" id="GO:0004029">
    <property type="term" value="F:aldehyde dehydrogenase (NAD+) activity"/>
    <property type="evidence" value="ECO:0007669"/>
    <property type="project" value="TreeGrafter"/>
</dbReference>
<keyword evidence="3" id="KW-1185">Reference proteome</keyword>
<dbReference type="PANTHER" id="PTHR48079">
    <property type="entry name" value="PROTEIN YEEZ"/>
    <property type="match status" value="1"/>
</dbReference>
<sequence>MHIFLTGGSGQTGPAVVAELVAAGHDVTGLARSDAAAARLESLGATPHRGSLDDHDSLRRGAETADGVLHMAYGGDFSDLDDMMRRDRTAIEALGQPLEHSGKPLAITSGTLVMPAGRETTEKDEPDAAGIAAFRIAGERACLDFAARGVRASVVRLAPTVHGPQDHGFIPMLIATARKTGVSAYVGDGTNRWPAVHRLDAAVLFRLALEKAPAGSVLHGAAENGVTMKSIAQTIARGLNLPMVSLTPDQAARHYVSPFMARVYGFDAPVSSAHTQELLGWSPTHPTLLDDLEHGDYLATRPRSPWPGPVSQFDVEIGELPR</sequence>
<evidence type="ECO:0000313" key="3">
    <source>
        <dbReference type="Proteomes" id="UP000306628"/>
    </source>
</evidence>
<evidence type="ECO:0000259" key="1">
    <source>
        <dbReference type="Pfam" id="PF01370"/>
    </source>
</evidence>
<dbReference type="PANTHER" id="PTHR48079:SF6">
    <property type="entry name" value="NAD(P)-BINDING DOMAIN-CONTAINING PROTEIN-RELATED"/>
    <property type="match status" value="1"/>
</dbReference>
<dbReference type="Gene3D" id="3.40.50.720">
    <property type="entry name" value="NAD(P)-binding Rossmann-like Domain"/>
    <property type="match status" value="1"/>
</dbReference>
<dbReference type="SUPFAM" id="SSF51735">
    <property type="entry name" value="NAD(P)-binding Rossmann-fold domains"/>
    <property type="match status" value="1"/>
</dbReference>
<name>A0A5S4GCN0_9ACTN</name>